<organism evidence="6">
    <name type="scientific">Brachypodium distachyon</name>
    <name type="common">Purple false brome</name>
    <name type="synonym">Trachynia distachya</name>
    <dbReference type="NCBI Taxonomy" id="15368"/>
    <lineage>
        <taxon>Eukaryota</taxon>
        <taxon>Viridiplantae</taxon>
        <taxon>Streptophyta</taxon>
        <taxon>Embryophyta</taxon>
        <taxon>Tracheophyta</taxon>
        <taxon>Spermatophyta</taxon>
        <taxon>Magnoliopsida</taxon>
        <taxon>Liliopsida</taxon>
        <taxon>Poales</taxon>
        <taxon>Poaceae</taxon>
        <taxon>BOP clade</taxon>
        <taxon>Pooideae</taxon>
        <taxon>Stipodae</taxon>
        <taxon>Brachypodieae</taxon>
        <taxon>Brachypodium</taxon>
    </lineage>
</organism>
<evidence type="ECO:0000256" key="2">
    <source>
        <dbReference type="PROSITE-ProRule" id="PRU00285"/>
    </source>
</evidence>
<accession>A0A2K2CX47</accession>
<feature type="compositionally biased region" description="Basic and acidic residues" evidence="4">
    <location>
        <begin position="220"/>
        <end position="233"/>
    </location>
</feature>
<feature type="compositionally biased region" description="Low complexity" evidence="4">
    <location>
        <begin position="92"/>
        <end position="104"/>
    </location>
</feature>
<sequence length="351" mass="39543">MAEEDRKLKQKQAEEMLRRRMAEEDRKLKQKQAEEMLRQRMAEEDRKLKQTQAEEMLRQRMAEEDRKLKQKQAEEMLRRRMEDEKKLKEAATARLSSSTTSPATFSESPSEASKRKTLGVWIENATNYILRINLEGFRKDDMTVQMDDADNKISVLAQGPMDGGPRFFKEYPLPSKAILNDIHANFEAGVLAVTAPKRPAAPTQTTIEEETRKAAKAKKHGESTHDPFDSDEEGKWIENATNYVLRIKLQGISKEDVRVQGNIKGGITVRGHFPDGGPCLFNESFLLPSTASLACMSASFGANILTVTVPKRTLPTLSPTAVEIRRPMAKPQTKGLPVDCTKQLPSKDDAE</sequence>
<dbReference type="AlphaFoldDB" id="A0A2K2CX47"/>
<evidence type="ECO:0000259" key="5">
    <source>
        <dbReference type="PROSITE" id="PS01031"/>
    </source>
</evidence>
<comment type="similarity">
    <text evidence="2 3">Belongs to the small heat shock protein (HSP20) family.</text>
</comment>
<evidence type="ECO:0000256" key="3">
    <source>
        <dbReference type="RuleBase" id="RU003616"/>
    </source>
</evidence>
<evidence type="ECO:0000256" key="1">
    <source>
        <dbReference type="ARBA" id="ARBA00023016"/>
    </source>
</evidence>
<reference evidence="7" key="3">
    <citation type="submission" date="2018-08" db="UniProtKB">
        <authorList>
            <consortium name="EnsemblPlants"/>
        </authorList>
    </citation>
    <scope>IDENTIFICATION</scope>
    <source>
        <strain evidence="7">cv. Bd21</strain>
    </source>
</reference>
<dbReference type="InterPro" id="IPR008978">
    <property type="entry name" value="HSP20-like_chaperone"/>
</dbReference>
<protein>
    <recommendedName>
        <fullName evidence="5">SHSP domain-containing protein</fullName>
    </recommendedName>
</protein>
<dbReference type="OrthoDB" id="1431247at2759"/>
<feature type="region of interest" description="Disordered" evidence="4">
    <location>
        <begin position="78"/>
        <end position="113"/>
    </location>
</feature>
<dbReference type="SUPFAM" id="SSF49764">
    <property type="entry name" value="HSP20-like chaperones"/>
    <property type="match status" value="2"/>
</dbReference>
<dbReference type="CDD" id="cd00298">
    <property type="entry name" value="ACD_sHsps_p23-like"/>
    <property type="match status" value="2"/>
</dbReference>
<dbReference type="EnsemblPlants" id="PNT66598">
    <property type="protein sequence ID" value="PNT66598"/>
    <property type="gene ID" value="BRADI_3g14550v3"/>
</dbReference>
<feature type="region of interest" description="Disordered" evidence="4">
    <location>
        <begin position="330"/>
        <end position="351"/>
    </location>
</feature>
<dbReference type="InParanoid" id="A0A2K2CX47"/>
<dbReference type="InterPro" id="IPR031107">
    <property type="entry name" value="Small_HSP"/>
</dbReference>
<evidence type="ECO:0000313" key="7">
    <source>
        <dbReference type="EnsemblPlants" id="PNT66598"/>
    </source>
</evidence>
<evidence type="ECO:0000313" key="8">
    <source>
        <dbReference type="Proteomes" id="UP000008810"/>
    </source>
</evidence>
<reference evidence="6" key="2">
    <citation type="submission" date="2017-06" db="EMBL/GenBank/DDBJ databases">
        <title>WGS assembly of Brachypodium distachyon.</title>
        <authorList>
            <consortium name="The International Brachypodium Initiative"/>
            <person name="Lucas S."/>
            <person name="Harmon-Smith M."/>
            <person name="Lail K."/>
            <person name="Tice H."/>
            <person name="Grimwood J."/>
            <person name="Bruce D."/>
            <person name="Barry K."/>
            <person name="Shu S."/>
            <person name="Lindquist E."/>
            <person name="Wang M."/>
            <person name="Pitluck S."/>
            <person name="Vogel J.P."/>
            <person name="Garvin D.F."/>
            <person name="Mockler T.C."/>
            <person name="Schmutz J."/>
            <person name="Rokhsar D."/>
            <person name="Bevan M.W."/>
        </authorList>
    </citation>
    <scope>NUCLEOTIDE SEQUENCE</scope>
    <source>
        <strain evidence="6">Bd21</strain>
    </source>
</reference>
<dbReference type="Pfam" id="PF00011">
    <property type="entry name" value="HSP20"/>
    <property type="match status" value="1"/>
</dbReference>
<evidence type="ECO:0000256" key="4">
    <source>
        <dbReference type="SAM" id="MobiDB-lite"/>
    </source>
</evidence>
<dbReference type="Gramene" id="PNT66598">
    <property type="protein sequence ID" value="PNT66598"/>
    <property type="gene ID" value="BRADI_3g14550v3"/>
</dbReference>
<dbReference type="InterPro" id="IPR002068">
    <property type="entry name" value="A-crystallin/Hsp20_dom"/>
</dbReference>
<keyword evidence="1" id="KW-0346">Stress response</keyword>
<dbReference type="Gene3D" id="2.60.40.790">
    <property type="match status" value="2"/>
</dbReference>
<feature type="domain" description="SHSP" evidence="5">
    <location>
        <begin position="223"/>
        <end position="327"/>
    </location>
</feature>
<feature type="domain" description="SHSP" evidence="5">
    <location>
        <begin position="109"/>
        <end position="212"/>
    </location>
</feature>
<proteinExistence type="inferred from homology"/>
<reference evidence="6 7" key="1">
    <citation type="journal article" date="2010" name="Nature">
        <title>Genome sequencing and analysis of the model grass Brachypodium distachyon.</title>
        <authorList>
            <consortium name="International Brachypodium Initiative"/>
        </authorList>
    </citation>
    <scope>NUCLEOTIDE SEQUENCE [LARGE SCALE GENOMIC DNA]</scope>
    <source>
        <strain evidence="6 7">Bd21</strain>
    </source>
</reference>
<feature type="compositionally biased region" description="Basic and acidic residues" evidence="4">
    <location>
        <begin position="78"/>
        <end position="91"/>
    </location>
</feature>
<gene>
    <name evidence="6" type="ORF">BRADI_3g14550v3</name>
</gene>
<dbReference type="PANTHER" id="PTHR11527">
    <property type="entry name" value="HEAT-SHOCK PROTEIN 20 FAMILY MEMBER"/>
    <property type="match status" value="1"/>
</dbReference>
<name>A0A2K2CX47_BRADI</name>
<dbReference type="PROSITE" id="PS01031">
    <property type="entry name" value="SHSP"/>
    <property type="match status" value="2"/>
</dbReference>
<dbReference type="Proteomes" id="UP000008810">
    <property type="component" value="Chromosome 3"/>
</dbReference>
<feature type="region of interest" description="Disordered" evidence="4">
    <location>
        <begin position="199"/>
        <end position="233"/>
    </location>
</feature>
<feature type="compositionally biased region" description="Basic and acidic residues" evidence="4">
    <location>
        <begin position="20"/>
        <end position="48"/>
    </location>
</feature>
<evidence type="ECO:0000313" key="6">
    <source>
        <dbReference type="EMBL" id="PNT66598.1"/>
    </source>
</evidence>
<keyword evidence="8" id="KW-1185">Reference proteome</keyword>
<feature type="region of interest" description="Disordered" evidence="4">
    <location>
        <begin position="20"/>
        <end position="53"/>
    </location>
</feature>
<dbReference type="EMBL" id="CM000882">
    <property type="protein sequence ID" value="PNT66598.1"/>
    <property type="molecule type" value="Genomic_DNA"/>
</dbReference>